<dbReference type="PANTHER" id="PTHR14710">
    <property type="entry name" value="GEM-ASSOCIATED PROTEIN 6"/>
    <property type="match status" value="1"/>
</dbReference>
<protein>
    <recommendedName>
        <fullName evidence="1">AD domain-containing protein</fullName>
    </recommendedName>
</protein>
<dbReference type="AlphaFoldDB" id="A0A163JHM3"/>
<feature type="domain" description="AD" evidence="1">
    <location>
        <begin position="64"/>
        <end position="156"/>
    </location>
</feature>
<dbReference type="InterPro" id="IPR046856">
    <property type="entry name" value="Gemin6_C"/>
</dbReference>
<dbReference type="GO" id="GO:0032797">
    <property type="term" value="C:SMN complex"/>
    <property type="evidence" value="ECO:0007669"/>
    <property type="project" value="TreeGrafter"/>
</dbReference>
<reference evidence="2" key="1">
    <citation type="submission" date="2016-04" db="EMBL/GenBank/DDBJ databases">
        <authorList>
            <person name="Evans L.H."/>
            <person name="Alamgir A."/>
            <person name="Owens N."/>
            <person name="Weber N.D."/>
            <person name="Virtaneva K."/>
            <person name="Barbian K."/>
            <person name="Babar A."/>
            <person name="Rosenke K."/>
        </authorList>
    </citation>
    <scope>NUCLEOTIDE SEQUENCE [LARGE SCALE GENOMIC DNA]</scope>
    <source>
        <strain evidence="2">CBS 101.48</strain>
    </source>
</reference>
<dbReference type="Pfam" id="PF20417">
    <property type="entry name" value="Gemin6_C"/>
    <property type="match status" value="1"/>
</dbReference>
<dbReference type="OMA" id="CDNALIR"/>
<gene>
    <name evidence="2" type="primary">ABSGL_07107.1 scaffold 8717</name>
</gene>
<dbReference type="GO" id="GO:0000387">
    <property type="term" value="P:spliceosomal snRNP assembly"/>
    <property type="evidence" value="ECO:0007669"/>
    <property type="project" value="TreeGrafter"/>
</dbReference>
<dbReference type="EMBL" id="LT553527">
    <property type="protein sequence ID" value="SAM01366.1"/>
    <property type="molecule type" value="Genomic_DNA"/>
</dbReference>
<evidence type="ECO:0000259" key="1">
    <source>
        <dbReference type="PROSITE" id="PS52001"/>
    </source>
</evidence>
<organism evidence="2">
    <name type="scientific">Absidia glauca</name>
    <name type="common">Pin mould</name>
    <dbReference type="NCBI Taxonomy" id="4829"/>
    <lineage>
        <taxon>Eukaryota</taxon>
        <taxon>Fungi</taxon>
        <taxon>Fungi incertae sedis</taxon>
        <taxon>Mucoromycota</taxon>
        <taxon>Mucoromycotina</taxon>
        <taxon>Mucoromycetes</taxon>
        <taxon>Mucorales</taxon>
        <taxon>Cunninghamellaceae</taxon>
        <taxon>Absidia</taxon>
    </lineage>
</organism>
<dbReference type="STRING" id="4829.A0A163JHM3"/>
<dbReference type="PROSITE" id="PS52001">
    <property type="entry name" value="AD"/>
    <property type="match status" value="1"/>
</dbReference>
<proteinExistence type="predicted"/>
<keyword evidence="3" id="KW-1185">Reference proteome</keyword>
<dbReference type="InterPro" id="IPR047574">
    <property type="entry name" value="AD"/>
</dbReference>
<dbReference type="Gene3D" id="2.30.30.100">
    <property type="match status" value="1"/>
</dbReference>
<dbReference type="InParanoid" id="A0A163JHM3"/>
<sequence>MNDLALSNHVGQWITVTLKSGKTQQGYFYTMDPDTKSMILYNPPSAFVVLGHAIDHYQVDDPTRTMDIVAMEKALGCQADRVPTPQKVNERKQGLISYMEKRRIPITYSTDDPMIMVLGCARVAPPYVSTSVTGDGNVILVKRVRDLIAGYDNLSNRDGTA</sequence>
<dbReference type="PANTHER" id="PTHR14710:SF2">
    <property type="entry name" value="GEM-ASSOCIATED PROTEIN 6"/>
    <property type="match status" value="1"/>
</dbReference>
<dbReference type="InterPro" id="IPR009422">
    <property type="entry name" value="Gemin6"/>
</dbReference>
<name>A0A163JHM3_ABSGL</name>
<dbReference type="GO" id="GO:0000245">
    <property type="term" value="P:spliceosomal complex assembly"/>
    <property type="evidence" value="ECO:0007669"/>
    <property type="project" value="InterPro"/>
</dbReference>
<dbReference type="OrthoDB" id="77463at2759"/>
<evidence type="ECO:0000313" key="2">
    <source>
        <dbReference type="EMBL" id="SAM01366.1"/>
    </source>
</evidence>
<dbReference type="Proteomes" id="UP000078561">
    <property type="component" value="Unassembled WGS sequence"/>
</dbReference>
<dbReference type="GO" id="GO:0005634">
    <property type="term" value="C:nucleus"/>
    <property type="evidence" value="ECO:0007669"/>
    <property type="project" value="InterPro"/>
</dbReference>
<evidence type="ECO:0000313" key="3">
    <source>
        <dbReference type="Proteomes" id="UP000078561"/>
    </source>
</evidence>
<accession>A0A163JHM3</accession>